<dbReference type="InterPro" id="IPR010161">
    <property type="entry name" value="Peptidase_M20B"/>
</dbReference>
<keyword evidence="2" id="KW-0645">Protease</keyword>
<dbReference type="Gene3D" id="3.30.70.360">
    <property type="match status" value="1"/>
</dbReference>
<feature type="active site" evidence="8">
    <location>
        <position position="82"/>
    </location>
</feature>
<keyword evidence="12" id="KW-1185">Reference proteome</keyword>
<comment type="similarity">
    <text evidence="1">Belongs to the peptidase M20B family.</text>
</comment>
<dbReference type="NCBIfam" id="NF009920">
    <property type="entry name" value="PRK13381.1"/>
    <property type="match status" value="1"/>
</dbReference>
<dbReference type="PANTHER" id="PTHR42994:SF1">
    <property type="entry name" value="PEPTIDASE T"/>
    <property type="match status" value="1"/>
</dbReference>
<dbReference type="NCBIfam" id="NF003976">
    <property type="entry name" value="PRK05469.1"/>
    <property type="match status" value="1"/>
</dbReference>
<evidence type="ECO:0000259" key="10">
    <source>
        <dbReference type="Pfam" id="PF07687"/>
    </source>
</evidence>
<dbReference type="RefSeq" id="WP_110804819.1">
    <property type="nucleotide sequence ID" value="NZ_QJTK01000003.1"/>
</dbReference>
<dbReference type="GO" id="GO:0008237">
    <property type="term" value="F:metallopeptidase activity"/>
    <property type="evidence" value="ECO:0007669"/>
    <property type="project" value="UniProtKB-KW"/>
</dbReference>
<dbReference type="GO" id="GO:0008270">
    <property type="term" value="F:zinc ion binding"/>
    <property type="evidence" value="ECO:0007669"/>
    <property type="project" value="InterPro"/>
</dbReference>
<feature type="domain" description="Peptidase M20 dimerisation" evidence="10">
    <location>
        <begin position="210"/>
        <end position="289"/>
    </location>
</feature>
<evidence type="ECO:0000313" key="11">
    <source>
        <dbReference type="EMBL" id="PYF11029.1"/>
    </source>
</evidence>
<evidence type="ECO:0000256" key="9">
    <source>
        <dbReference type="PIRSR" id="PIRSR037215-2"/>
    </source>
</evidence>
<name>A0A318UEC4_9RHOB</name>
<feature type="binding site" evidence="9">
    <location>
        <position position="383"/>
    </location>
    <ligand>
        <name>Zn(2+)</name>
        <dbReference type="ChEBI" id="CHEBI:29105"/>
        <label>2</label>
    </ligand>
</feature>
<keyword evidence="6" id="KW-0482">Metalloprotease</keyword>
<keyword evidence="3 9" id="KW-0479">Metal-binding</keyword>
<feature type="active site" description="Proton acceptor" evidence="8">
    <location>
        <position position="177"/>
    </location>
</feature>
<dbReference type="AlphaFoldDB" id="A0A318UEC4"/>
<organism evidence="11 12">
    <name type="scientific">Rhodobacter viridis</name>
    <dbReference type="NCBI Taxonomy" id="1054202"/>
    <lineage>
        <taxon>Bacteria</taxon>
        <taxon>Pseudomonadati</taxon>
        <taxon>Pseudomonadota</taxon>
        <taxon>Alphaproteobacteria</taxon>
        <taxon>Rhodobacterales</taxon>
        <taxon>Rhodobacter group</taxon>
        <taxon>Rhodobacter</taxon>
    </lineage>
</organism>
<dbReference type="Pfam" id="PF01546">
    <property type="entry name" value="Peptidase_M20"/>
    <property type="match status" value="1"/>
</dbReference>
<dbReference type="CDD" id="cd03892">
    <property type="entry name" value="M20_peptT"/>
    <property type="match status" value="1"/>
</dbReference>
<dbReference type="Proteomes" id="UP000247727">
    <property type="component" value="Unassembled WGS sequence"/>
</dbReference>
<dbReference type="SUPFAM" id="SSF53187">
    <property type="entry name" value="Zn-dependent exopeptidases"/>
    <property type="match status" value="1"/>
</dbReference>
<protein>
    <recommendedName>
        <fullName evidence="7">Peptidase T</fullName>
        <ecNumber evidence="7">3.4.11.4</ecNumber>
    </recommendedName>
</protein>
<reference evidence="11 12" key="1">
    <citation type="submission" date="2018-06" db="EMBL/GenBank/DDBJ databases">
        <title>Genomic Encyclopedia of Type Strains, Phase III (KMG-III): the genomes of soil and plant-associated and newly described type strains.</title>
        <authorList>
            <person name="Whitman W."/>
        </authorList>
    </citation>
    <scope>NUCLEOTIDE SEQUENCE [LARGE SCALE GENOMIC DNA]</scope>
    <source>
        <strain evidence="11 12">JA737</strain>
    </source>
</reference>
<sequence>MTEFCPSLEERLCRYAAVDTQSDEESPSSPSTAIQLNLARMLAEELTRIGAAEVTVTDYGAVLATVPATAEGPVIGMLAHMDTAPAYHAEGVKPRVIRGYNGGEITYPDAPGLVNSPAANPYLGEKVGHDLITASGLTLLGADDKAGVAILMTMAEHLIANPQIPHGKLRIAFTPDEEIGRGVDARLPADLGADFAYTLDGGAVGEIEYESFSADGAKVKVKGVSTHPGTAKGKMVNALHLAAKIIEMLPQATQTPEVVDGREGFWHITNMAGTAAEVEFSIILRDFELDGLAARGALLQQVCAAVAATEPRAEITCTIRPQYRNMRYWLEKDMTPVDLARDACRAEGIEPLSVPIRGGTDGSRLTEMGVPCPNIFTGMQDIHGPLEWVSVQDMEKATQVCLRLVQMAAKAV</sequence>
<feature type="binding site" evidence="9">
    <location>
        <position position="200"/>
    </location>
    <ligand>
        <name>Zn(2+)</name>
        <dbReference type="ChEBI" id="CHEBI:29105"/>
        <label>1</label>
    </ligand>
</feature>
<dbReference type="PANTHER" id="PTHR42994">
    <property type="entry name" value="PEPTIDASE T"/>
    <property type="match status" value="1"/>
</dbReference>
<dbReference type="GO" id="GO:0006508">
    <property type="term" value="P:proteolysis"/>
    <property type="evidence" value="ECO:0007669"/>
    <property type="project" value="UniProtKB-UniRule"/>
</dbReference>
<evidence type="ECO:0000256" key="6">
    <source>
        <dbReference type="ARBA" id="ARBA00023049"/>
    </source>
</evidence>
<dbReference type="PIRSF" id="PIRSF037215">
    <property type="entry name" value="Peptidase_M20B"/>
    <property type="match status" value="1"/>
</dbReference>
<evidence type="ECO:0000256" key="7">
    <source>
        <dbReference type="NCBIfam" id="TIGR01882"/>
    </source>
</evidence>
<accession>A0A318UEC4</accession>
<dbReference type="OrthoDB" id="9804934at2"/>
<dbReference type="InterPro" id="IPR002933">
    <property type="entry name" value="Peptidase_M20"/>
</dbReference>
<dbReference type="GO" id="GO:0005829">
    <property type="term" value="C:cytosol"/>
    <property type="evidence" value="ECO:0007669"/>
    <property type="project" value="TreeGrafter"/>
</dbReference>
<evidence type="ECO:0000256" key="1">
    <source>
        <dbReference type="ARBA" id="ARBA00009692"/>
    </source>
</evidence>
<dbReference type="Pfam" id="PF07687">
    <property type="entry name" value="M20_dimer"/>
    <property type="match status" value="1"/>
</dbReference>
<dbReference type="PROSITE" id="PS00758">
    <property type="entry name" value="ARGE_DAPE_CPG2_1"/>
    <property type="match status" value="1"/>
</dbReference>
<feature type="binding site" evidence="9">
    <location>
        <position position="80"/>
    </location>
    <ligand>
        <name>Zn(2+)</name>
        <dbReference type="ChEBI" id="CHEBI:29105"/>
        <label>1</label>
    </ligand>
</feature>
<evidence type="ECO:0000256" key="2">
    <source>
        <dbReference type="ARBA" id="ARBA00022670"/>
    </source>
</evidence>
<keyword evidence="4" id="KW-0378">Hydrolase</keyword>
<keyword evidence="5 9" id="KW-0862">Zinc</keyword>
<evidence type="ECO:0000256" key="5">
    <source>
        <dbReference type="ARBA" id="ARBA00022833"/>
    </source>
</evidence>
<comment type="caution">
    <text evidence="11">The sequence shown here is derived from an EMBL/GenBank/DDBJ whole genome shotgun (WGS) entry which is preliminary data.</text>
</comment>
<dbReference type="InterPro" id="IPR011650">
    <property type="entry name" value="Peptidase_M20_dimer"/>
</dbReference>
<keyword evidence="11" id="KW-0031">Aminopeptidase</keyword>
<evidence type="ECO:0000313" key="12">
    <source>
        <dbReference type="Proteomes" id="UP000247727"/>
    </source>
</evidence>
<evidence type="ECO:0000256" key="4">
    <source>
        <dbReference type="ARBA" id="ARBA00022801"/>
    </source>
</evidence>
<comment type="cofactor">
    <cofactor evidence="9">
        <name>Zn(2+)</name>
        <dbReference type="ChEBI" id="CHEBI:29105"/>
    </cofactor>
    <text evidence="9">Binds 2 Zn(2+) ions per subunit.</text>
</comment>
<feature type="binding site" evidence="9">
    <location>
        <position position="143"/>
    </location>
    <ligand>
        <name>Zn(2+)</name>
        <dbReference type="ChEBI" id="CHEBI:29105"/>
        <label>1</label>
    </ligand>
</feature>
<feature type="binding site" evidence="9">
    <location>
        <position position="143"/>
    </location>
    <ligand>
        <name>Zn(2+)</name>
        <dbReference type="ChEBI" id="CHEBI:29105"/>
        <label>2</label>
    </ligand>
</feature>
<feature type="binding site" evidence="9">
    <location>
        <position position="178"/>
    </location>
    <ligand>
        <name>Zn(2+)</name>
        <dbReference type="ChEBI" id="CHEBI:29105"/>
        <label>2</label>
    </ligand>
</feature>
<dbReference type="EMBL" id="QJTK01000003">
    <property type="protein sequence ID" value="PYF11029.1"/>
    <property type="molecule type" value="Genomic_DNA"/>
</dbReference>
<gene>
    <name evidence="11" type="ORF">C8J30_103124</name>
</gene>
<dbReference type="EC" id="3.4.11.4" evidence="7"/>
<proteinExistence type="inferred from homology"/>
<dbReference type="GO" id="GO:0045148">
    <property type="term" value="F:tripeptide aminopeptidase activity"/>
    <property type="evidence" value="ECO:0007669"/>
    <property type="project" value="UniProtKB-UniRule"/>
</dbReference>
<dbReference type="SUPFAM" id="SSF55031">
    <property type="entry name" value="Bacterial exopeptidase dimerisation domain"/>
    <property type="match status" value="1"/>
</dbReference>
<dbReference type="GO" id="GO:0006518">
    <property type="term" value="P:peptide metabolic process"/>
    <property type="evidence" value="ECO:0007669"/>
    <property type="project" value="InterPro"/>
</dbReference>
<evidence type="ECO:0000256" key="3">
    <source>
        <dbReference type="ARBA" id="ARBA00022723"/>
    </source>
</evidence>
<dbReference type="Gene3D" id="3.40.630.10">
    <property type="entry name" value="Zn peptidases"/>
    <property type="match status" value="1"/>
</dbReference>
<dbReference type="InterPro" id="IPR001261">
    <property type="entry name" value="ArgE/DapE_CS"/>
</dbReference>
<dbReference type="PROSITE" id="PS00759">
    <property type="entry name" value="ARGE_DAPE_CPG2_2"/>
    <property type="match status" value="1"/>
</dbReference>
<dbReference type="NCBIfam" id="TIGR01882">
    <property type="entry name" value="peptidase-T"/>
    <property type="match status" value="1"/>
</dbReference>
<evidence type="ECO:0000256" key="8">
    <source>
        <dbReference type="PIRSR" id="PIRSR037215-1"/>
    </source>
</evidence>
<dbReference type="InterPro" id="IPR036264">
    <property type="entry name" value="Bact_exopeptidase_dim_dom"/>
</dbReference>